<gene>
    <name evidence="3" type="primary">txxe 2887</name>
    <name evidence="3" type="ORF">TXXE_15715</name>
</gene>
<feature type="compositionally biased region" description="Basic and acidic residues" evidence="1">
    <location>
        <begin position="1"/>
        <end position="19"/>
    </location>
</feature>
<name>A0ABM8V7H4_THEXY</name>
<feature type="region of interest" description="Disordered" evidence="1">
    <location>
        <begin position="1"/>
        <end position="54"/>
    </location>
</feature>
<evidence type="ECO:0000313" key="3">
    <source>
        <dbReference type="EMBL" id="CAG5091455.1"/>
    </source>
</evidence>
<evidence type="ECO:0000256" key="1">
    <source>
        <dbReference type="SAM" id="MobiDB-lite"/>
    </source>
</evidence>
<organism evidence="3 4">
    <name type="scientific">Thermobacillus xylanilyticus</name>
    <dbReference type="NCBI Taxonomy" id="76633"/>
    <lineage>
        <taxon>Bacteria</taxon>
        <taxon>Bacillati</taxon>
        <taxon>Bacillota</taxon>
        <taxon>Bacilli</taxon>
        <taxon>Bacillales</taxon>
        <taxon>Paenibacillaceae</taxon>
        <taxon>Thermobacillus</taxon>
    </lineage>
</organism>
<keyword evidence="2" id="KW-0812">Transmembrane</keyword>
<dbReference type="InterPro" id="IPR024596">
    <property type="entry name" value="RNApol_su_b/EpuA"/>
</dbReference>
<sequence>MINGQDRPKAPARETEPVRTETAARPVRPAGESGTGAKRPSEGGSGKPGKPRRHPAVRALLRTLRAAIVPLLLIAALIAGLYIGYTKLGGGSPDDVWNWETWKHMYDLIFAES</sequence>
<proteinExistence type="predicted"/>
<keyword evidence="2" id="KW-1133">Transmembrane helix</keyword>
<comment type="caution">
    <text evidence="3">The sequence shown here is derived from an EMBL/GenBank/DDBJ whole genome shotgun (WGS) entry which is preliminary data.</text>
</comment>
<dbReference type="Pfam" id="PF11772">
    <property type="entry name" value="EpuA"/>
    <property type="match status" value="1"/>
</dbReference>
<protein>
    <submittedName>
        <fullName evidence="3">DNA-directed RNA polymerase subunit beta</fullName>
    </submittedName>
</protein>
<accession>A0ABM8V7H4</accession>
<dbReference type="Proteomes" id="UP000681526">
    <property type="component" value="Unassembled WGS sequence"/>
</dbReference>
<keyword evidence="3" id="KW-0240">DNA-directed RNA polymerase</keyword>
<dbReference type="GO" id="GO:0000428">
    <property type="term" value="C:DNA-directed RNA polymerase complex"/>
    <property type="evidence" value="ECO:0007669"/>
    <property type="project" value="UniProtKB-KW"/>
</dbReference>
<evidence type="ECO:0000313" key="4">
    <source>
        <dbReference type="Proteomes" id="UP000681526"/>
    </source>
</evidence>
<keyword evidence="4" id="KW-1185">Reference proteome</keyword>
<reference evidence="3 4" key="1">
    <citation type="submission" date="2021-04" db="EMBL/GenBank/DDBJ databases">
        <authorList>
            <person name="Rakotoarivonina H."/>
        </authorList>
    </citation>
    <scope>NUCLEOTIDE SEQUENCE [LARGE SCALE GENOMIC DNA]</scope>
    <source>
        <strain evidence="3 4">XE</strain>
    </source>
</reference>
<keyword evidence="2" id="KW-0472">Membrane</keyword>
<feature type="transmembrane region" description="Helical" evidence="2">
    <location>
        <begin position="63"/>
        <end position="85"/>
    </location>
</feature>
<dbReference type="EMBL" id="CAJRAY010000081">
    <property type="protein sequence ID" value="CAG5091455.1"/>
    <property type="molecule type" value="Genomic_DNA"/>
</dbReference>
<dbReference type="RefSeq" id="WP_015256562.1">
    <property type="nucleotide sequence ID" value="NZ_CAJRAY010000081.1"/>
</dbReference>
<keyword evidence="3" id="KW-0804">Transcription</keyword>
<evidence type="ECO:0000256" key="2">
    <source>
        <dbReference type="SAM" id="Phobius"/>
    </source>
</evidence>